<dbReference type="InterPro" id="IPR014001">
    <property type="entry name" value="Helicase_ATP-bd"/>
</dbReference>
<dbReference type="Proteomes" id="UP000193648">
    <property type="component" value="Unassembled WGS sequence"/>
</dbReference>
<dbReference type="AlphaFoldDB" id="A0A1Y2GFZ0"/>
<dbReference type="Pfam" id="PF00270">
    <property type="entry name" value="DEAD"/>
    <property type="match status" value="2"/>
</dbReference>
<feature type="region of interest" description="Disordered" evidence="6">
    <location>
        <begin position="439"/>
        <end position="464"/>
    </location>
</feature>
<keyword evidence="4 5" id="KW-0694">RNA-binding</keyword>
<dbReference type="InParanoid" id="A0A1Y2GFZ0"/>
<dbReference type="EC" id="3.6.4.13" evidence="5"/>
<dbReference type="PANTHER" id="PTHR24031">
    <property type="entry name" value="RNA HELICASE"/>
    <property type="match status" value="1"/>
</dbReference>
<dbReference type="SMART" id="SM00487">
    <property type="entry name" value="DEXDc"/>
    <property type="match status" value="1"/>
</dbReference>
<feature type="compositionally biased region" description="Basic and acidic residues" evidence="6">
    <location>
        <begin position="449"/>
        <end position="464"/>
    </location>
</feature>
<keyword evidence="5" id="KW-0347">Helicase</keyword>
<reference evidence="9 10" key="1">
    <citation type="submission" date="2016-07" db="EMBL/GenBank/DDBJ databases">
        <title>Pervasive Adenine N6-methylation of Active Genes in Fungi.</title>
        <authorList>
            <consortium name="DOE Joint Genome Institute"/>
            <person name="Mondo S.J."/>
            <person name="Dannebaum R.O."/>
            <person name="Kuo R.C."/>
            <person name="Labutti K."/>
            <person name="Haridas S."/>
            <person name="Kuo A."/>
            <person name="Salamov A."/>
            <person name="Ahrendt S.R."/>
            <person name="Lipzen A."/>
            <person name="Sullivan W."/>
            <person name="Andreopoulos W.B."/>
            <person name="Clum A."/>
            <person name="Lindquist E."/>
            <person name="Daum C."/>
            <person name="Ramamoorthy G.K."/>
            <person name="Gryganskyi A."/>
            <person name="Culley D."/>
            <person name="Magnuson J.K."/>
            <person name="James T.Y."/>
            <person name="O'Malley M.A."/>
            <person name="Stajich J.E."/>
            <person name="Spatafora J.W."/>
            <person name="Visel A."/>
            <person name="Grigoriev I.V."/>
        </authorList>
    </citation>
    <scope>NUCLEOTIDE SEQUENCE [LARGE SCALE GENOMIC DNA]</scope>
    <source>
        <strain evidence="9 10">NRRL 3116</strain>
    </source>
</reference>
<name>A0A1Y2GFZ0_9FUNG</name>
<dbReference type="GeneID" id="33569824"/>
<evidence type="ECO:0000259" key="8">
    <source>
        <dbReference type="PROSITE" id="PS51194"/>
    </source>
</evidence>
<gene>
    <name evidence="9" type="ORF">BCR41DRAFT_388241</name>
</gene>
<comment type="catalytic activity">
    <reaction evidence="5">
        <text>ATP + H2O = ADP + phosphate + H(+)</text>
        <dbReference type="Rhea" id="RHEA:13065"/>
        <dbReference type="ChEBI" id="CHEBI:15377"/>
        <dbReference type="ChEBI" id="CHEBI:15378"/>
        <dbReference type="ChEBI" id="CHEBI:30616"/>
        <dbReference type="ChEBI" id="CHEBI:43474"/>
        <dbReference type="ChEBI" id="CHEBI:456216"/>
        <dbReference type="EC" id="3.6.4.13"/>
    </reaction>
</comment>
<keyword evidence="1 5" id="KW-0547">Nucleotide-binding</keyword>
<comment type="domain">
    <text evidence="5">The Q motif is unique to and characteristic of the DEAD box family of RNA helicases and controls ATP binding and hydrolysis.</text>
</comment>
<evidence type="ECO:0000256" key="6">
    <source>
        <dbReference type="SAM" id="MobiDB-lite"/>
    </source>
</evidence>
<evidence type="ECO:0000256" key="3">
    <source>
        <dbReference type="ARBA" id="ARBA00022840"/>
    </source>
</evidence>
<comment type="function">
    <text evidence="5">RNA helicase.</text>
</comment>
<evidence type="ECO:0000256" key="2">
    <source>
        <dbReference type="ARBA" id="ARBA00022801"/>
    </source>
</evidence>
<dbReference type="STRING" id="64571.A0A1Y2GFZ0"/>
<evidence type="ECO:0000313" key="10">
    <source>
        <dbReference type="Proteomes" id="UP000193648"/>
    </source>
</evidence>
<dbReference type="GO" id="GO:0016787">
    <property type="term" value="F:hydrolase activity"/>
    <property type="evidence" value="ECO:0007669"/>
    <property type="project" value="UniProtKB-KW"/>
</dbReference>
<dbReference type="SUPFAM" id="SSF52540">
    <property type="entry name" value="P-loop containing nucleoside triphosphate hydrolases"/>
    <property type="match status" value="2"/>
</dbReference>
<dbReference type="PROSITE" id="PS51192">
    <property type="entry name" value="HELICASE_ATP_BIND_1"/>
    <property type="match status" value="1"/>
</dbReference>
<dbReference type="Pfam" id="PF00271">
    <property type="entry name" value="Helicase_C"/>
    <property type="match status" value="1"/>
</dbReference>
<feature type="domain" description="Helicase C-terminal" evidence="8">
    <location>
        <begin position="499"/>
        <end position="648"/>
    </location>
</feature>
<dbReference type="FunCoup" id="A0A1Y2GFZ0">
    <property type="interactions" value="68"/>
</dbReference>
<comment type="caution">
    <text evidence="9">The sequence shown here is derived from an EMBL/GenBank/DDBJ whole genome shotgun (WGS) entry which is preliminary data.</text>
</comment>
<comment type="similarity">
    <text evidence="5">Belongs to the DEAD box helicase family.</text>
</comment>
<evidence type="ECO:0000256" key="5">
    <source>
        <dbReference type="RuleBase" id="RU365068"/>
    </source>
</evidence>
<dbReference type="GO" id="GO:0005524">
    <property type="term" value="F:ATP binding"/>
    <property type="evidence" value="ECO:0007669"/>
    <property type="project" value="UniProtKB-UniRule"/>
</dbReference>
<dbReference type="RefSeq" id="XP_021878998.1">
    <property type="nucleotide sequence ID" value="XM_022027981.1"/>
</dbReference>
<protein>
    <recommendedName>
        <fullName evidence="5">ATP-dependent RNA helicase</fullName>
        <ecNumber evidence="5">3.6.4.13</ecNumber>
    </recommendedName>
</protein>
<keyword evidence="3 5" id="KW-0067">ATP-binding</keyword>
<sequence length="648" mass="73306">MFRRAYTRSWCNHNPFHSTLSSVATCNVVGQRSATRALLHLATMNSLGVRVQSTPVSSTIYSCRHYLHQNTFESLGIYPPLVSNLKSTMDIEEPTVLQNTFIPPILEGRDVLIRDTTGSGKTFGILLALLSKPRRRVGVAPLGESRPGITSVIIVPNQELAFQLEAWTRSLLPTLTDQQFDGLIQTIYTPSMASLDNGRESMLDKYETLYTNKHHQHAHRLPLKQLIAQSSAKSAVHQKKDEQIQRLVRTLPHVLIATPVRLWDLIQQGILDLSMVETLVLDEVDHLIRLPKRFASQKEIFNRDRHPKPAELAVREIMRSAREAGRYDNKSGDSVTDRIQVIAASATMNRPMRHWLETNNWVHDHKWVDTTKSVILPMGIKQHCLVVGPTSVRNIRLASDFSRWKYEKVTHAEEFESVAVKKDDMQEIDWEETDQAWQKAGRESMYGNDRGKDKEKGRDKEKSWEECQLRVHGAAPELEGATAVEKFNDDDDRMLEAVAMACMLDKVDTACVFFCTSFSLNQLAFRLEHDFGINVKQIGSAFDHHQQQKEQKLELGTIVQSGQKLSKGIYIAHESNARGLDLPGVSHVFIVGLPSAPSSYVHMAGRTGRMGKKGQVVTIIRDDGHLEDRARSLFKTLSIDIQPYCHVE</sequence>
<dbReference type="EMBL" id="MCFF01000033">
    <property type="protein sequence ID" value="ORZ09728.1"/>
    <property type="molecule type" value="Genomic_DNA"/>
</dbReference>
<evidence type="ECO:0000256" key="4">
    <source>
        <dbReference type="ARBA" id="ARBA00022884"/>
    </source>
</evidence>
<dbReference type="Gene3D" id="3.40.50.300">
    <property type="entry name" value="P-loop containing nucleotide triphosphate hydrolases"/>
    <property type="match status" value="2"/>
</dbReference>
<evidence type="ECO:0000256" key="1">
    <source>
        <dbReference type="ARBA" id="ARBA00022741"/>
    </source>
</evidence>
<dbReference type="GO" id="GO:0003724">
    <property type="term" value="F:RNA helicase activity"/>
    <property type="evidence" value="ECO:0007669"/>
    <property type="project" value="UniProtKB-EC"/>
</dbReference>
<proteinExistence type="inferred from homology"/>
<feature type="domain" description="Helicase ATP-binding" evidence="7">
    <location>
        <begin position="102"/>
        <end position="366"/>
    </location>
</feature>
<organism evidence="9 10">
    <name type="scientific">Lobosporangium transversale</name>
    <dbReference type="NCBI Taxonomy" id="64571"/>
    <lineage>
        <taxon>Eukaryota</taxon>
        <taxon>Fungi</taxon>
        <taxon>Fungi incertae sedis</taxon>
        <taxon>Mucoromycota</taxon>
        <taxon>Mortierellomycotina</taxon>
        <taxon>Mortierellomycetes</taxon>
        <taxon>Mortierellales</taxon>
        <taxon>Mortierellaceae</taxon>
        <taxon>Lobosporangium</taxon>
    </lineage>
</organism>
<keyword evidence="10" id="KW-1185">Reference proteome</keyword>
<accession>A0A1Y2GFZ0</accession>
<dbReference type="InterPro" id="IPR011545">
    <property type="entry name" value="DEAD/DEAH_box_helicase_dom"/>
</dbReference>
<dbReference type="OrthoDB" id="10256233at2759"/>
<evidence type="ECO:0000259" key="7">
    <source>
        <dbReference type="PROSITE" id="PS51192"/>
    </source>
</evidence>
<dbReference type="SMART" id="SM00490">
    <property type="entry name" value="HELICc"/>
    <property type="match status" value="1"/>
</dbReference>
<dbReference type="PROSITE" id="PS51194">
    <property type="entry name" value="HELICASE_CTER"/>
    <property type="match status" value="1"/>
</dbReference>
<dbReference type="GO" id="GO:0003723">
    <property type="term" value="F:RNA binding"/>
    <property type="evidence" value="ECO:0007669"/>
    <property type="project" value="UniProtKB-UniRule"/>
</dbReference>
<keyword evidence="2 5" id="KW-0378">Hydrolase</keyword>
<dbReference type="InterPro" id="IPR027417">
    <property type="entry name" value="P-loop_NTPase"/>
</dbReference>
<dbReference type="InterPro" id="IPR001650">
    <property type="entry name" value="Helicase_C-like"/>
</dbReference>
<evidence type="ECO:0000313" key="9">
    <source>
        <dbReference type="EMBL" id="ORZ09728.1"/>
    </source>
</evidence>